<organism evidence="3 4">
    <name type="scientific">Pleurodeles waltl</name>
    <name type="common">Iberian ribbed newt</name>
    <dbReference type="NCBI Taxonomy" id="8319"/>
    <lineage>
        <taxon>Eukaryota</taxon>
        <taxon>Metazoa</taxon>
        <taxon>Chordata</taxon>
        <taxon>Craniata</taxon>
        <taxon>Vertebrata</taxon>
        <taxon>Euteleostomi</taxon>
        <taxon>Amphibia</taxon>
        <taxon>Batrachia</taxon>
        <taxon>Caudata</taxon>
        <taxon>Salamandroidea</taxon>
        <taxon>Salamandridae</taxon>
        <taxon>Pleurodelinae</taxon>
        <taxon>Pleurodeles</taxon>
    </lineage>
</organism>
<keyword evidence="1" id="KW-0175">Coiled coil</keyword>
<evidence type="ECO:0000313" key="3">
    <source>
        <dbReference type="EMBL" id="KAJ1172316.1"/>
    </source>
</evidence>
<feature type="coiled-coil region" evidence="1">
    <location>
        <begin position="5"/>
        <end position="32"/>
    </location>
</feature>
<dbReference type="EMBL" id="JANPWB010000007">
    <property type="protein sequence ID" value="KAJ1172316.1"/>
    <property type="molecule type" value="Genomic_DNA"/>
</dbReference>
<gene>
    <name evidence="3" type="ORF">NDU88_004163</name>
</gene>
<feature type="region of interest" description="Disordered" evidence="2">
    <location>
        <begin position="145"/>
        <end position="177"/>
    </location>
</feature>
<evidence type="ECO:0000256" key="2">
    <source>
        <dbReference type="SAM" id="MobiDB-lite"/>
    </source>
</evidence>
<feature type="compositionally biased region" description="Polar residues" evidence="2">
    <location>
        <begin position="119"/>
        <end position="129"/>
    </location>
</feature>
<comment type="caution">
    <text evidence="3">The sequence shown here is derived from an EMBL/GenBank/DDBJ whole genome shotgun (WGS) entry which is preliminary data.</text>
</comment>
<feature type="region of interest" description="Disordered" evidence="2">
    <location>
        <begin position="89"/>
        <end position="129"/>
    </location>
</feature>
<accession>A0AAV7T8C5</accession>
<protein>
    <submittedName>
        <fullName evidence="3">Uncharacterized protein</fullName>
    </submittedName>
</protein>
<sequence length="177" mass="20435">MRILIRHTDKKVTKLQGDIEALEKEIDEVTQKDLVKKNYEILDKIIDDYQMYLRDKKLRKVKRYDLDYKLGRIYTFTCKYDNVKISESSTIRRQDTVDTDLSSGSSISSIDSCTSKESGPSTRISRDLSNQNNFLVEMERLRQGTKIIRKDTRPEGVGNDGNKDTGKSGVKTRSKKD</sequence>
<name>A0AAV7T8C5_PLEWA</name>
<reference evidence="3" key="1">
    <citation type="journal article" date="2022" name="bioRxiv">
        <title>Sequencing and chromosome-scale assembly of the giantPleurodeles waltlgenome.</title>
        <authorList>
            <person name="Brown T."/>
            <person name="Elewa A."/>
            <person name="Iarovenko S."/>
            <person name="Subramanian E."/>
            <person name="Araus A.J."/>
            <person name="Petzold A."/>
            <person name="Susuki M."/>
            <person name="Suzuki K.-i.T."/>
            <person name="Hayashi T."/>
            <person name="Toyoda A."/>
            <person name="Oliveira C."/>
            <person name="Osipova E."/>
            <person name="Leigh N.D."/>
            <person name="Simon A."/>
            <person name="Yun M.H."/>
        </authorList>
    </citation>
    <scope>NUCLEOTIDE SEQUENCE</scope>
    <source>
        <strain evidence="3">20211129_DDA</strain>
        <tissue evidence="3">Liver</tissue>
    </source>
</reference>
<evidence type="ECO:0000313" key="4">
    <source>
        <dbReference type="Proteomes" id="UP001066276"/>
    </source>
</evidence>
<dbReference type="Proteomes" id="UP001066276">
    <property type="component" value="Chromosome 4_1"/>
</dbReference>
<feature type="compositionally biased region" description="Basic and acidic residues" evidence="2">
    <location>
        <begin position="145"/>
        <end position="154"/>
    </location>
</feature>
<evidence type="ECO:0000256" key="1">
    <source>
        <dbReference type="SAM" id="Coils"/>
    </source>
</evidence>
<dbReference type="AlphaFoldDB" id="A0AAV7T8C5"/>
<proteinExistence type="predicted"/>
<feature type="compositionally biased region" description="Low complexity" evidence="2">
    <location>
        <begin position="102"/>
        <end position="118"/>
    </location>
</feature>
<keyword evidence="4" id="KW-1185">Reference proteome</keyword>